<dbReference type="SMART" id="SM01117">
    <property type="entry name" value="Cyt-b5"/>
    <property type="match status" value="1"/>
</dbReference>
<comment type="caution">
    <text evidence="2">The sequence shown here is derived from an EMBL/GenBank/DDBJ whole genome shotgun (WGS) entry which is preliminary data.</text>
</comment>
<organism evidence="2 3">
    <name type="scientific">Candidatus Glassbacteria bacterium RIFCSPLOWO2_12_FULL_58_11</name>
    <dbReference type="NCBI Taxonomy" id="1817867"/>
    <lineage>
        <taxon>Bacteria</taxon>
        <taxon>Candidatus Glassiibacteriota</taxon>
    </lineage>
</organism>
<evidence type="ECO:0000259" key="1">
    <source>
        <dbReference type="SMART" id="SM01117"/>
    </source>
</evidence>
<dbReference type="InterPro" id="IPR001199">
    <property type="entry name" value="Cyt_B5-like_heme/steroid-bd"/>
</dbReference>
<dbReference type="STRING" id="1817867.A3F83_00350"/>
<reference evidence="2 3" key="1">
    <citation type="journal article" date="2016" name="Nat. Commun.">
        <title>Thousands of microbial genomes shed light on interconnected biogeochemical processes in an aquifer system.</title>
        <authorList>
            <person name="Anantharaman K."/>
            <person name="Brown C.T."/>
            <person name="Hug L.A."/>
            <person name="Sharon I."/>
            <person name="Castelle C.J."/>
            <person name="Probst A.J."/>
            <person name="Thomas B.C."/>
            <person name="Singh A."/>
            <person name="Wilkins M.J."/>
            <person name="Karaoz U."/>
            <person name="Brodie E.L."/>
            <person name="Williams K.H."/>
            <person name="Hubbard S.S."/>
            <person name="Banfield J.F."/>
        </authorList>
    </citation>
    <scope>NUCLEOTIDE SEQUENCE [LARGE SCALE GENOMIC DNA]</scope>
</reference>
<dbReference type="Proteomes" id="UP000179129">
    <property type="component" value="Unassembled WGS sequence"/>
</dbReference>
<dbReference type="Gene3D" id="3.10.120.10">
    <property type="entry name" value="Cytochrome b5-like heme/steroid binding domain"/>
    <property type="match status" value="1"/>
</dbReference>
<dbReference type="InterPro" id="IPR036400">
    <property type="entry name" value="Cyt_B5-like_heme/steroid_sf"/>
</dbReference>
<sequence length="78" mass="8597">MKVFTLAELARNDGKEGRPAYFAYKGLVYDVSGSFLWNDGNHLGLHRAGGDLTGKLEEAPHGEEFLRDFPTVGILDKS</sequence>
<dbReference type="Pfam" id="PF00173">
    <property type="entry name" value="Cyt-b5"/>
    <property type="match status" value="1"/>
</dbReference>
<feature type="domain" description="Cytochrome b5 heme-binding" evidence="1">
    <location>
        <begin position="4"/>
        <end position="76"/>
    </location>
</feature>
<accession>A0A1F5YND7</accession>
<gene>
    <name evidence="2" type="ORF">A3F83_00350</name>
</gene>
<dbReference type="AlphaFoldDB" id="A0A1F5YND7"/>
<evidence type="ECO:0000313" key="3">
    <source>
        <dbReference type="Proteomes" id="UP000179129"/>
    </source>
</evidence>
<protein>
    <submittedName>
        <fullName evidence="2">Cytochrome B5</fullName>
    </submittedName>
</protein>
<dbReference type="EMBL" id="MFIX01000203">
    <property type="protein sequence ID" value="OGG01709.1"/>
    <property type="molecule type" value="Genomic_DNA"/>
</dbReference>
<name>A0A1F5YND7_9BACT</name>
<proteinExistence type="predicted"/>
<evidence type="ECO:0000313" key="2">
    <source>
        <dbReference type="EMBL" id="OGG01709.1"/>
    </source>
</evidence>
<dbReference type="SUPFAM" id="SSF55856">
    <property type="entry name" value="Cytochrome b5-like heme/steroid binding domain"/>
    <property type="match status" value="1"/>
</dbReference>